<evidence type="ECO:0000313" key="2">
    <source>
        <dbReference type="Proteomes" id="UP001222027"/>
    </source>
</evidence>
<organism evidence="1 2">
    <name type="scientific">Ensete ventricosum</name>
    <name type="common">Abyssinian banana</name>
    <name type="synonym">Musa ensete</name>
    <dbReference type="NCBI Taxonomy" id="4639"/>
    <lineage>
        <taxon>Eukaryota</taxon>
        <taxon>Viridiplantae</taxon>
        <taxon>Streptophyta</taxon>
        <taxon>Embryophyta</taxon>
        <taxon>Tracheophyta</taxon>
        <taxon>Spermatophyta</taxon>
        <taxon>Magnoliopsida</taxon>
        <taxon>Liliopsida</taxon>
        <taxon>Zingiberales</taxon>
        <taxon>Musaceae</taxon>
        <taxon>Ensete</taxon>
    </lineage>
</organism>
<proteinExistence type="predicted"/>
<evidence type="ECO:0000313" key="1">
    <source>
        <dbReference type="EMBL" id="KAJ8498314.1"/>
    </source>
</evidence>
<comment type="caution">
    <text evidence="1">The sequence shown here is derived from an EMBL/GenBank/DDBJ whole genome shotgun (WGS) entry which is preliminary data.</text>
</comment>
<dbReference type="EMBL" id="JAQQAF010000003">
    <property type="protein sequence ID" value="KAJ8498314.1"/>
    <property type="molecule type" value="Genomic_DNA"/>
</dbReference>
<gene>
    <name evidence="1" type="ORF">OPV22_008866</name>
</gene>
<name>A0AAV8RFP5_ENSVE</name>
<reference evidence="1 2" key="1">
    <citation type="submission" date="2022-12" db="EMBL/GenBank/DDBJ databases">
        <title>Chromosome-scale assembly of the Ensete ventricosum genome.</title>
        <authorList>
            <person name="Dussert Y."/>
            <person name="Stocks J."/>
            <person name="Wendawek A."/>
            <person name="Woldeyes F."/>
            <person name="Nichols R.A."/>
            <person name="Borrell J.S."/>
        </authorList>
    </citation>
    <scope>NUCLEOTIDE SEQUENCE [LARGE SCALE GENOMIC DNA]</scope>
    <source>
        <strain evidence="2">cv. Maze</strain>
        <tissue evidence="1">Seeds</tissue>
    </source>
</reference>
<keyword evidence="2" id="KW-1185">Reference proteome</keyword>
<dbReference type="AlphaFoldDB" id="A0AAV8RFP5"/>
<sequence>MLLRQALQHGGILQSSGFFSSSSSFLSGSPTLTISASFFAFLSAFTTPTASTAPTIVTVLFSTSIAIETIPAVNQSIKLQSDATPKNPTTDAISACRPSNLEMMVMMPILHLVHITLTFNTIFCNWTPRKPSEHNVIITMNPFRRRRSPLTFMSAILRYDSVRSIGSLYSGGQQGSTQVGSVSVDSYCIGQADRSHRGDLMSSANWCPELGRRITHVSHRQQTYVQP</sequence>
<protein>
    <submittedName>
        <fullName evidence="1">Uncharacterized protein</fullName>
    </submittedName>
</protein>
<dbReference type="Proteomes" id="UP001222027">
    <property type="component" value="Unassembled WGS sequence"/>
</dbReference>
<accession>A0AAV8RFP5</accession>